<comment type="caution">
    <text evidence="1">The sequence shown here is derived from an EMBL/GenBank/DDBJ whole genome shotgun (WGS) entry which is preliminary data.</text>
</comment>
<name>A0ABP8NKD6_9BACT</name>
<dbReference type="EMBL" id="BAABFA010000014">
    <property type="protein sequence ID" value="GAA4466870.1"/>
    <property type="molecule type" value="Genomic_DNA"/>
</dbReference>
<evidence type="ECO:0008006" key="3">
    <source>
        <dbReference type="Google" id="ProtNLM"/>
    </source>
</evidence>
<protein>
    <recommendedName>
        <fullName evidence="3">AAA domain-containing protein</fullName>
    </recommendedName>
</protein>
<dbReference type="RefSeq" id="WP_345082970.1">
    <property type="nucleotide sequence ID" value="NZ_BAABFA010000014.1"/>
</dbReference>
<accession>A0ABP8NKD6</accession>
<organism evidence="1 2">
    <name type="scientific">Nemorincola caseinilytica</name>
    <dbReference type="NCBI Taxonomy" id="2054315"/>
    <lineage>
        <taxon>Bacteria</taxon>
        <taxon>Pseudomonadati</taxon>
        <taxon>Bacteroidota</taxon>
        <taxon>Chitinophagia</taxon>
        <taxon>Chitinophagales</taxon>
        <taxon>Chitinophagaceae</taxon>
        <taxon>Nemorincola</taxon>
    </lineage>
</organism>
<gene>
    <name evidence="1" type="ORF">GCM10023093_21680</name>
</gene>
<sequence length="694" mass="78677">MIRIEAIKAIIHTNNGVFGRTLPFKKGLNIVRANNTSGKSSLFGALLYGLGFEEILGSKNDKALQSVFKSIVKEIISHPIENTVVQSEIYLQFSNGSRSITSKRFILNDKIKPQAVEVFLGPLLTEPDGTYERLPMYVHDKGGASSDEVGFHKYLEDFIGAHLPEIINQEGRRVKMFLPLLASAHFIEQKAGWSDFYANMPYYGVRDAAAKVFEYILAFDVFEAAASRQEIQNRIKRISDNWTEVSMKVSALARRGGAEVVGLPHAPEILTKESKPYLRFLRAEKSFLIGELIAVLSIELKEVTAQLKTPINDNLKKIEEEIDSLKFHTDRYEILSDNISSQLSQNKETLRQYLAQQKNVDEDLRKNKDAEKLQKIGLEFDLKSNTGLCPTCNQPINDTLLHEHVEVVPMRIDENINYLQAQRKMIEAFIANIRSQIAGDENKAHALETAIQTNRAKIRALKRSLISDDRLPSEEIIERKVILERELNFVYKLREEFELLMNDLYKVASEFAAEKGAMARFSGNYLSTTDVRKLENFTNYFKALLGKFNFTSKQISNISISLERYLPVYEVPLPNGLNKQVDIRFESSASDFIRAQWAYYTALLDTSINSGGNHFETLIFDEPQQQSAATGNFKAFLSQLETYKEQQTIVLASFQNSQEDFKEATSGLTNVNIIDFAHTGELFITRIDANAPTL</sequence>
<keyword evidence="2" id="KW-1185">Reference proteome</keyword>
<proteinExistence type="predicted"/>
<evidence type="ECO:0000313" key="2">
    <source>
        <dbReference type="Proteomes" id="UP001500067"/>
    </source>
</evidence>
<evidence type="ECO:0000313" key="1">
    <source>
        <dbReference type="EMBL" id="GAA4466870.1"/>
    </source>
</evidence>
<dbReference type="Proteomes" id="UP001500067">
    <property type="component" value="Unassembled WGS sequence"/>
</dbReference>
<reference evidence="2" key="1">
    <citation type="journal article" date="2019" name="Int. J. Syst. Evol. Microbiol.">
        <title>The Global Catalogue of Microorganisms (GCM) 10K type strain sequencing project: providing services to taxonomists for standard genome sequencing and annotation.</title>
        <authorList>
            <consortium name="The Broad Institute Genomics Platform"/>
            <consortium name="The Broad Institute Genome Sequencing Center for Infectious Disease"/>
            <person name="Wu L."/>
            <person name="Ma J."/>
        </authorList>
    </citation>
    <scope>NUCLEOTIDE SEQUENCE [LARGE SCALE GENOMIC DNA]</scope>
    <source>
        <strain evidence="2">JCM 32105</strain>
    </source>
</reference>
<dbReference type="PANTHER" id="PTHR32114:SF2">
    <property type="entry name" value="ABC TRANSPORTER ABCH.3"/>
    <property type="match status" value="1"/>
</dbReference>
<dbReference type="PANTHER" id="PTHR32114">
    <property type="entry name" value="ABC TRANSPORTER ABCH.3"/>
    <property type="match status" value="1"/>
</dbReference>
<dbReference type="Gene3D" id="3.40.50.300">
    <property type="entry name" value="P-loop containing nucleotide triphosphate hydrolases"/>
    <property type="match status" value="1"/>
</dbReference>
<dbReference type="InterPro" id="IPR027417">
    <property type="entry name" value="P-loop_NTPase"/>
</dbReference>